<keyword evidence="3" id="KW-0238">DNA-binding</keyword>
<dbReference type="InterPro" id="IPR025974">
    <property type="entry name" value="Mif2/CENP-C_cupin"/>
</dbReference>
<feature type="domain" description="Mif2/CENP-C cupin" evidence="5">
    <location>
        <begin position="181"/>
        <end position="257"/>
    </location>
</feature>
<evidence type="ECO:0000313" key="7">
    <source>
        <dbReference type="Proteomes" id="UP000762676"/>
    </source>
</evidence>
<keyword evidence="7" id="KW-1185">Reference proteome</keyword>
<dbReference type="InterPro" id="IPR028386">
    <property type="entry name" value="CENP-C/Mif2/cnp3"/>
</dbReference>
<dbReference type="PANTHER" id="PTHR16684">
    <property type="entry name" value="CENTROMERE PROTEIN C"/>
    <property type="match status" value="1"/>
</dbReference>
<evidence type="ECO:0000256" key="4">
    <source>
        <dbReference type="ARBA" id="ARBA00023242"/>
    </source>
</evidence>
<dbReference type="AlphaFoldDB" id="A0AAV4I4Q7"/>
<evidence type="ECO:0000256" key="2">
    <source>
        <dbReference type="ARBA" id="ARBA00010291"/>
    </source>
</evidence>
<protein>
    <submittedName>
        <fullName evidence="6">Centromere protein C-like</fullName>
    </submittedName>
</protein>
<name>A0AAV4I4Q7_9GAST</name>
<dbReference type="GO" id="GO:0051455">
    <property type="term" value="P:spindle attachment to meiosis I kinetochore"/>
    <property type="evidence" value="ECO:0007669"/>
    <property type="project" value="TreeGrafter"/>
</dbReference>
<dbReference type="Proteomes" id="UP000762676">
    <property type="component" value="Unassembled WGS sequence"/>
</dbReference>
<accession>A0AAV4I4Q7</accession>
<gene>
    <name evidence="6" type="ORF">ElyMa_004637100</name>
</gene>
<organism evidence="6 7">
    <name type="scientific">Elysia marginata</name>
    <dbReference type="NCBI Taxonomy" id="1093978"/>
    <lineage>
        <taxon>Eukaryota</taxon>
        <taxon>Metazoa</taxon>
        <taxon>Spiralia</taxon>
        <taxon>Lophotrochozoa</taxon>
        <taxon>Mollusca</taxon>
        <taxon>Gastropoda</taxon>
        <taxon>Heterobranchia</taxon>
        <taxon>Euthyneura</taxon>
        <taxon>Panpulmonata</taxon>
        <taxon>Sacoglossa</taxon>
        <taxon>Placobranchoidea</taxon>
        <taxon>Plakobranchidae</taxon>
        <taxon>Elysia</taxon>
    </lineage>
</organism>
<dbReference type="GO" id="GO:0019237">
    <property type="term" value="F:centromeric DNA binding"/>
    <property type="evidence" value="ECO:0007669"/>
    <property type="project" value="InterPro"/>
</dbReference>
<reference evidence="6 7" key="1">
    <citation type="journal article" date="2021" name="Elife">
        <title>Chloroplast acquisition without the gene transfer in kleptoplastic sea slugs, Plakobranchus ocellatus.</title>
        <authorList>
            <person name="Maeda T."/>
            <person name="Takahashi S."/>
            <person name="Yoshida T."/>
            <person name="Shimamura S."/>
            <person name="Takaki Y."/>
            <person name="Nagai Y."/>
            <person name="Toyoda A."/>
            <person name="Suzuki Y."/>
            <person name="Arimoto A."/>
            <person name="Ishii H."/>
            <person name="Satoh N."/>
            <person name="Nishiyama T."/>
            <person name="Hasebe M."/>
            <person name="Maruyama T."/>
            <person name="Minagawa J."/>
            <person name="Obokata J."/>
            <person name="Shigenobu S."/>
        </authorList>
    </citation>
    <scope>NUCLEOTIDE SEQUENCE [LARGE SCALE GENOMIC DNA]</scope>
</reference>
<comment type="caution">
    <text evidence="6">The sequence shown here is derived from an EMBL/GenBank/DDBJ whole genome shotgun (WGS) entry which is preliminary data.</text>
</comment>
<dbReference type="InterPro" id="IPR011051">
    <property type="entry name" value="RmlC_Cupin_sf"/>
</dbReference>
<dbReference type="GO" id="GO:0000776">
    <property type="term" value="C:kinetochore"/>
    <property type="evidence" value="ECO:0007669"/>
    <property type="project" value="InterPro"/>
</dbReference>
<dbReference type="GO" id="GO:0051315">
    <property type="term" value="P:attachment of mitotic spindle microtubules to kinetochore"/>
    <property type="evidence" value="ECO:0007669"/>
    <property type="project" value="TreeGrafter"/>
</dbReference>
<evidence type="ECO:0000256" key="3">
    <source>
        <dbReference type="ARBA" id="ARBA00023125"/>
    </source>
</evidence>
<proteinExistence type="inferred from homology"/>
<dbReference type="InterPro" id="IPR014710">
    <property type="entry name" value="RmlC-like_jellyroll"/>
</dbReference>
<dbReference type="SUPFAM" id="SSF51182">
    <property type="entry name" value="RmlC-like cupins"/>
    <property type="match status" value="1"/>
</dbReference>
<dbReference type="Pfam" id="PF11699">
    <property type="entry name" value="CENP-C_C"/>
    <property type="match status" value="1"/>
</dbReference>
<sequence>MLSLSSSPVHYAETTSCGEANTCKRSLLLPDLSHFIVRPEQKETAGLRRSSRTRVKPVAAYKGERVIYKRDSTGYGLVVDAIQPSVGEAKLKANEEVRRKKRLKQKLKAMNVPVKANKRLSSHVHNLSLDLTQCESLPAVNPETHQEVVIDIVSRRSNVSWKGPELEPVLDTDSLAGCIQLRQKSFSSGEIQLRALGHKDYEKTMETLIYTVIIGKVILTINSKSTTVETGDDFFIPRGSAYSIKNLRRDVARLHFVCLHDNPQDNL</sequence>
<dbReference type="Gene3D" id="2.60.120.10">
    <property type="entry name" value="Jelly Rolls"/>
    <property type="match status" value="1"/>
</dbReference>
<dbReference type="EMBL" id="BMAT01009305">
    <property type="protein sequence ID" value="GFS03636.1"/>
    <property type="molecule type" value="Genomic_DNA"/>
</dbReference>
<dbReference type="PANTHER" id="PTHR16684:SF11">
    <property type="entry name" value="CENTROMERE PROTEIN C"/>
    <property type="match status" value="1"/>
</dbReference>
<comment type="similarity">
    <text evidence="2">Belongs to the CENP-C/MIF2 family.</text>
</comment>
<evidence type="ECO:0000259" key="5">
    <source>
        <dbReference type="Pfam" id="PF11699"/>
    </source>
</evidence>
<keyword evidence="4" id="KW-0539">Nucleus</keyword>
<dbReference type="GO" id="GO:0005634">
    <property type="term" value="C:nucleus"/>
    <property type="evidence" value="ECO:0007669"/>
    <property type="project" value="UniProtKB-SubCell"/>
</dbReference>
<evidence type="ECO:0000256" key="1">
    <source>
        <dbReference type="ARBA" id="ARBA00004123"/>
    </source>
</evidence>
<comment type="subcellular location">
    <subcellularLocation>
        <location evidence="1">Nucleus</location>
    </subcellularLocation>
</comment>
<evidence type="ECO:0000313" key="6">
    <source>
        <dbReference type="EMBL" id="GFS03636.1"/>
    </source>
</evidence>
<dbReference type="GO" id="GO:0051382">
    <property type="term" value="P:kinetochore assembly"/>
    <property type="evidence" value="ECO:0007669"/>
    <property type="project" value="InterPro"/>
</dbReference>